<dbReference type="OrthoDB" id="2186200at2"/>
<protein>
    <submittedName>
        <fullName evidence="1">Uncharacterized protein</fullName>
    </submittedName>
</protein>
<keyword evidence="2" id="KW-1185">Reference proteome</keyword>
<proteinExistence type="predicted"/>
<sequence>MPKFYKNVKTGAVITAEEYKEKIMNNMTETNSDLGTMGMGSYSNFVNDVFEGELDNYSEYVPYDPEGEENQ</sequence>
<evidence type="ECO:0000313" key="2">
    <source>
        <dbReference type="Proteomes" id="UP000095094"/>
    </source>
</evidence>
<reference evidence="2" key="1">
    <citation type="submission" date="2016-09" db="EMBL/GenBank/DDBJ databases">
        <authorList>
            <person name="Gulvik C.A."/>
        </authorList>
    </citation>
    <scope>NUCLEOTIDE SEQUENCE [LARGE SCALE GENOMIC DNA]</scope>
    <source>
        <strain evidence="2">LMG 8895</strain>
    </source>
</reference>
<comment type="caution">
    <text evidence="1">The sequence shown here is derived from an EMBL/GenBank/DDBJ whole genome shotgun (WGS) entry which is preliminary data.</text>
</comment>
<gene>
    <name evidence="1" type="ORF">BCR25_14955</name>
</gene>
<dbReference type="RefSeq" id="WP_069662358.1">
    <property type="nucleotide sequence ID" value="NZ_JBHUJJ010000001.1"/>
</dbReference>
<name>A0A1E5H4A7_9ENTE</name>
<dbReference type="EMBL" id="MIJY01000003">
    <property type="protein sequence ID" value="OEG19744.1"/>
    <property type="molecule type" value="Genomic_DNA"/>
</dbReference>
<dbReference type="Proteomes" id="UP000095094">
    <property type="component" value="Unassembled WGS sequence"/>
</dbReference>
<dbReference type="AlphaFoldDB" id="A0A1E5H4A7"/>
<evidence type="ECO:0000313" key="1">
    <source>
        <dbReference type="EMBL" id="OEG19744.1"/>
    </source>
</evidence>
<organism evidence="1 2">
    <name type="scientific">Enterococcus termitis</name>
    <dbReference type="NCBI Taxonomy" id="332950"/>
    <lineage>
        <taxon>Bacteria</taxon>
        <taxon>Bacillati</taxon>
        <taxon>Bacillota</taxon>
        <taxon>Bacilli</taxon>
        <taxon>Lactobacillales</taxon>
        <taxon>Enterococcaceae</taxon>
        <taxon>Enterococcus</taxon>
    </lineage>
</organism>
<accession>A0A1E5H4A7</accession>